<accession>A0A239LNS5</accession>
<proteinExistence type="predicted"/>
<evidence type="ECO:0000313" key="3">
    <source>
        <dbReference type="Proteomes" id="UP000198362"/>
    </source>
</evidence>
<dbReference type="PANTHER" id="PTHR43792:SF1">
    <property type="entry name" value="N-ACETYLTRANSFERASE DOMAIN-CONTAINING PROTEIN"/>
    <property type="match status" value="1"/>
</dbReference>
<dbReference type="Pfam" id="PF13302">
    <property type="entry name" value="Acetyltransf_3"/>
    <property type="match status" value="1"/>
</dbReference>
<dbReference type="GO" id="GO:0016747">
    <property type="term" value="F:acyltransferase activity, transferring groups other than amino-acyl groups"/>
    <property type="evidence" value="ECO:0007669"/>
    <property type="project" value="InterPro"/>
</dbReference>
<reference evidence="2 3" key="1">
    <citation type="submission" date="2017-06" db="EMBL/GenBank/DDBJ databases">
        <authorList>
            <person name="Kim H.J."/>
            <person name="Triplett B.A."/>
        </authorList>
    </citation>
    <scope>NUCLEOTIDE SEQUENCE [LARGE SCALE GENOMIC DNA]</scope>
    <source>
        <strain evidence="2 3">CGMCC 4.5593</strain>
    </source>
</reference>
<name>A0A239LNS5_9ACTN</name>
<dbReference type="InterPro" id="IPR051531">
    <property type="entry name" value="N-acetyltransferase"/>
</dbReference>
<dbReference type="OrthoDB" id="9132139at2"/>
<sequence>MRARLTVWHHGLVLDEPKLELHPTYPVRTERLLLRPLTAADTDALLAYRSLPDVCRYVPFEPMSREVIADRLAGMWSLTSLTDEGQALTLGAELAETGELVGDVVLFLHSRTHRSGELGYMINPQFEGKGYATEASRAMLRLAFEDLGLHRVIGRIDERNEPSAKVLRRLGLRQEARLVQNEWFKGEWSTELDFAMLADEWRAQG</sequence>
<evidence type="ECO:0000259" key="1">
    <source>
        <dbReference type="PROSITE" id="PS51186"/>
    </source>
</evidence>
<dbReference type="Gene3D" id="3.40.630.30">
    <property type="match status" value="1"/>
</dbReference>
<gene>
    <name evidence="2" type="ORF">SAMN05421812_104433</name>
</gene>
<dbReference type="SUPFAM" id="SSF55729">
    <property type="entry name" value="Acyl-CoA N-acyltransferases (Nat)"/>
    <property type="match status" value="1"/>
</dbReference>
<organism evidence="2 3">
    <name type="scientific">Asanoa hainanensis</name>
    <dbReference type="NCBI Taxonomy" id="560556"/>
    <lineage>
        <taxon>Bacteria</taxon>
        <taxon>Bacillati</taxon>
        <taxon>Actinomycetota</taxon>
        <taxon>Actinomycetes</taxon>
        <taxon>Micromonosporales</taxon>
        <taxon>Micromonosporaceae</taxon>
        <taxon>Asanoa</taxon>
    </lineage>
</organism>
<keyword evidence="3" id="KW-1185">Reference proteome</keyword>
<dbReference type="Proteomes" id="UP000198362">
    <property type="component" value="Unassembled WGS sequence"/>
</dbReference>
<protein>
    <submittedName>
        <fullName evidence="2">Protein N-acetyltransferase, RimJ/RimL family</fullName>
    </submittedName>
</protein>
<keyword evidence="2" id="KW-0808">Transferase</keyword>
<dbReference type="PROSITE" id="PS51186">
    <property type="entry name" value="GNAT"/>
    <property type="match status" value="1"/>
</dbReference>
<dbReference type="EMBL" id="FZPH01000004">
    <property type="protein sequence ID" value="SNT31463.1"/>
    <property type="molecule type" value="Genomic_DNA"/>
</dbReference>
<dbReference type="InterPro" id="IPR016181">
    <property type="entry name" value="Acyl_CoA_acyltransferase"/>
</dbReference>
<dbReference type="AlphaFoldDB" id="A0A239LNS5"/>
<evidence type="ECO:0000313" key="2">
    <source>
        <dbReference type="EMBL" id="SNT31463.1"/>
    </source>
</evidence>
<dbReference type="InterPro" id="IPR000182">
    <property type="entry name" value="GNAT_dom"/>
</dbReference>
<feature type="domain" description="N-acetyltransferase" evidence="1">
    <location>
        <begin position="32"/>
        <end position="193"/>
    </location>
</feature>
<dbReference type="PANTHER" id="PTHR43792">
    <property type="entry name" value="GNAT FAMILY, PUTATIVE (AFU_ORTHOLOGUE AFUA_3G00765)-RELATED-RELATED"/>
    <property type="match status" value="1"/>
</dbReference>